<proteinExistence type="inferred from homology"/>
<dbReference type="SUPFAM" id="SSF54534">
    <property type="entry name" value="FKBP-like"/>
    <property type="match status" value="1"/>
</dbReference>
<evidence type="ECO:0000256" key="1">
    <source>
        <dbReference type="ARBA" id="ARBA00000971"/>
    </source>
</evidence>
<keyword evidence="10" id="KW-1185">Reference proteome</keyword>
<comment type="catalytic activity">
    <reaction evidence="1">
        <text>[protein]-peptidylproline (omega=180) = [protein]-peptidylproline (omega=0)</text>
        <dbReference type="Rhea" id="RHEA:16237"/>
        <dbReference type="Rhea" id="RHEA-COMP:10747"/>
        <dbReference type="Rhea" id="RHEA-COMP:10748"/>
        <dbReference type="ChEBI" id="CHEBI:83833"/>
        <dbReference type="ChEBI" id="CHEBI:83834"/>
        <dbReference type="EC" id="5.2.1.8"/>
    </reaction>
</comment>
<dbReference type="SUPFAM" id="SSF109998">
    <property type="entry name" value="Triger factor/SurA peptide-binding domain-like"/>
    <property type="match status" value="1"/>
</dbReference>
<feature type="chain" id="PRO_5033052517" description="peptidylprolyl isomerase" evidence="7">
    <location>
        <begin position="25"/>
        <end position="280"/>
    </location>
</feature>
<sequence length="280" mass="30512">MKLKKLTIATVCAFGLTALTGCNAAEEAKPAVAATAPAAPAAGKPLAVVNGVTLSQTQFEVLKQERAAQGQPMNDQTAAALRESMINAEILAQQAKKAGLDKDSDYMARLDLAKTQMLAQAYIANYVKTHPIAEADMKAEYEKIKTMMGTKEYEVRHILVDNESDAKDIIAQLNTKKAKFEDLAKKKSKDSSAASGGKLGWVAPGNLVKEFADAMVTLKKGEYTKTPVHSKFGWHVIQVDEIRDLKVPPFEQIKDQLHNDMEQQAVKKLVTDLRASAKVE</sequence>
<protein>
    <recommendedName>
        <fullName evidence="3">peptidylprolyl isomerase</fullName>
        <ecNumber evidence="3">5.2.1.8</ecNumber>
    </recommendedName>
</protein>
<dbReference type="Proteomes" id="UP000463939">
    <property type="component" value="Chromosome"/>
</dbReference>
<feature type="signal peptide" evidence="7">
    <location>
        <begin position="1"/>
        <end position="24"/>
    </location>
</feature>
<dbReference type="KEGG" id="sniv:SFSGTM_17400"/>
<dbReference type="AlphaFoldDB" id="A0A809S9M4"/>
<dbReference type="EMBL" id="AP021881">
    <property type="protein sequence ID" value="BBP01032.1"/>
    <property type="molecule type" value="Genomic_DNA"/>
</dbReference>
<gene>
    <name evidence="9" type="ORF">SFSGTM_17400</name>
</gene>
<dbReference type="InterPro" id="IPR023058">
    <property type="entry name" value="PPIase_PpiC_CS"/>
</dbReference>
<keyword evidence="5 6" id="KW-0413">Isomerase</keyword>
<evidence type="ECO:0000256" key="4">
    <source>
        <dbReference type="ARBA" id="ARBA00023110"/>
    </source>
</evidence>
<keyword evidence="7" id="KW-0732">Signal</keyword>
<reference evidence="10" key="1">
    <citation type="submission" date="2019-11" db="EMBL/GenBank/DDBJ databases">
        <title>Isolation and characterization of a novel species in the genus Sulfuriferula.</title>
        <authorList>
            <person name="Mochizuki J."/>
            <person name="Kojima H."/>
            <person name="Fukui M."/>
        </authorList>
    </citation>
    <scope>NUCLEOTIDE SEQUENCE [LARGE SCALE GENOMIC DNA]</scope>
    <source>
        <strain evidence="10">SGTM</strain>
    </source>
</reference>
<name>A0A809S9M4_9PROT</name>
<feature type="domain" description="PpiC" evidence="8">
    <location>
        <begin position="150"/>
        <end position="241"/>
    </location>
</feature>
<dbReference type="Pfam" id="PF00639">
    <property type="entry name" value="Rotamase"/>
    <property type="match status" value="1"/>
</dbReference>
<evidence type="ECO:0000256" key="7">
    <source>
        <dbReference type="SAM" id="SignalP"/>
    </source>
</evidence>
<evidence type="ECO:0000256" key="5">
    <source>
        <dbReference type="ARBA" id="ARBA00023235"/>
    </source>
</evidence>
<dbReference type="RefSeq" id="WP_162084859.1">
    <property type="nucleotide sequence ID" value="NZ_AP021881.1"/>
</dbReference>
<accession>A0A809S9M4</accession>
<evidence type="ECO:0000313" key="9">
    <source>
        <dbReference type="EMBL" id="BBP01032.1"/>
    </source>
</evidence>
<dbReference type="InterPro" id="IPR050245">
    <property type="entry name" value="PrsA_foldase"/>
</dbReference>
<dbReference type="PANTHER" id="PTHR47245:SF2">
    <property type="entry name" value="PEPTIDYL-PROLYL CIS-TRANS ISOMERASE HP_0175-RELATED"/>
    <property type="match status" value="1"/>
</dbReference>
<evidence type="ECO:0000259" key="8">
    <source>
        <dbReference type="PROSITE" id="PS50198"/>
    </source>
</evidence>
<comment type="similarity">
    <text evidence="2">Belongs to the PpiC/parvulin rotamase family.</text>
</comment>
<dbReference type="InterPro" id="IPR000297">
    <property type="entry name" value="PPIase_PpiC"/>
</dbReference>
<dbReference type="PANTHER" id="PTHR47245">
    <property type="entry name" value="PEPTIDYLPROLYL ISOMERASE"/>
    <property type="match status" value="1"/>
</dbReference>
<dbReference type="InterPro" id="IPR046357">
    <property type="entry name" value="PPIase_dom_sf"/>
</dbReference>
<evidence type="ECO:0000256" key="3">
    <source>
        <dbReference type="ARBA" id="ARBA00013194"/>
    </source>
</evidence>
<dbReference type="EC" id="5.2.1.8" evidence="3"/>
<dbReference type="Gene3D" id="1.10.8.1040">
    <property type="match status" value="1"/>
</dbReference>
<dbReference type="PROSITE" id="PS51257">
    <property type="entry name" value="PROKAR_LIPOPROTEIN"/>
    <property type="match status" value="1"/>
</dbReference>
<evidence type="ECO:0000256" key="6">
    <source>
        <dbReference type="PROSITE-ProRule" id="PRU00278"/>
    </source>
</evidence>
<dbReference type="GO" id="GO:0003755">
    <property type="term" value="F:peptidyl-prolyl cis-trans isomerase activity"/>
    <property type="evidence" value="ECO:0007669"/>
    <property type="project" value="UniProtKB-KW"/>
</dbReference>
<evidence type="ECO:0000256" key="2">
    <source>
        <dbReference type="ARBA" id="ARBA00007656"/>
    </source>
</evidence>
<dbReference type="PROSITE" id="PS01096">
    <property type="entry name" value="PPIC_PPIASE_1"/>
    <property type="match status" value="1"/>
</dbReference>
<dbReference type="InterPro" id="IPR027304">
    <property type="entry name" value="Trigger_fact/SurA_dom_sf"/>
</dbReference>
<organism evidence="9 10">
    <name type="scientific">Sulfuriferula nivalis</name>
    <dbReference type="NCBI Taxonomy" id="2675298"/>
    <lineage>
        <taxon>Bacteria</taxon>
        <taxon>Pseudomonadati</taxon>
        <taxon>Pseudomonadota</taxon>
        <taxon>Betaproteobacteria</taxon>
        <taxon>Nitrosomonadales</taxon>
        <taxon>Sulfuricellaceae</taxon>
        <taxon>Sulfuriferula</taxon>
    </lineage>
</organism>
<dbReference type="Gene3D" id="3.10.50.40">
    <property type="match status" value="1"/>
</dbReference>
<keyword evidence="4 6" id="KW-0697">Rotamase</keyword>
<evidence type="ECO:0000313" key="10">
    <source>
        <dbReference type="Proteomes" id="UP000463939"/>
    </source>
</evidence>
<dbReference type="PROSITE" id="PS50198">
    <property type="entry name" value="PPIC_PPIASE_2"/>
    <property type="match status" value="1"/>
</dbReference>